<dbReference type="InterPro" id="IPR001387">
    <property type="entry name" value="Cro/C1-type_HTH"/>
</dbReference>
<dbReference type="SMART" id="SM00530">
    <property type="entry name" value="HTH_XRE"/>
    <property type="match status" value="1"/>
</dbReference>
<dbReference type="AlphaFoldDB" id="A0A7C9VMD2"/>
<keyword evidence="4" id="KW-1185">Reference proteome</keyword>
<evidence type="ECO:0000256" key="1">
    <source>
        <dbReference type="ARBA" id="ARBA00023125"/>
    </source>
</evidence>
<dbReference type="PANTHER" id="PTHR36924:SF1">
    <property type="entry name" value="ANTITOXIN HIGA-1"/>
    <property type="match status" value="1"/>
</dbReference>
<organism evidence="3 4">
    <name type="scientific">Candidatus Afipia apatlaquensis</name>
    <dbReference type="NCBI Taxonomy" id="2712852"/>
    <lineage>
        <taxon>Bacteria</taxon>
        <taxon>Pseudomonadati</taxon>
        <taxon>Pseudomonadota</taxon>
        <taxon>Alphaproteobacteria</taxon>
        <taxon>Hyphomicrobiales</taxon>
        <taxon>Nitrobacteraceae</taxon>
        <taxon>Afipia</taxon>
    </lineage>
</organism>
<proteinExistence type="predicted"/>
<dbReference type="Proteomes" id="UP000480266">
    <property type="component" value="Unassembled WGS sequence"/>
</dbReference>
<dbReference type="PANTHER" id="PTHR36924">
    <property type="entry name" value="ANTITOXIN HIGA-1"/>
    <property type="match status" value="1"/>
</dbReference>
<dbReference type="InterPro" id="IPR013430">
    <property type="entry name" value="Toxin_antidote_HigA"/>
</dbReference>
<evidence type="ECO:0000313" key="4">
    <source>
        <dbReference type="Proteomes" id="UP000480266"/>
    </source>
</evidence>
<feature type="domain" description="HTH cro/C1-type" evidence="2">
    <location>
        <begin position="29"/>
        <end position="69"/>
    </location>
</feature>
<sequence>MTKKLPPMHPGEVLREEFLLPLKMSPGRLAKACGLPRTRIERIANEQTGVTADTALRLGRALKTTADFWMNLQNRYDMQVAAREIGSALNKIKPLIDEDKAA</sequence>
<evidence type="ECO:0000259" key="2">
    <source>
        <dbReference type="PROSITE" id="PS50943"/>
    </source>
</evidence>
<keyword evidence="1" id="KW-0238">DNA-binding</keyword>
<gene>
    <name evidence="3" type="ORF">G4V63_11140</name>
</gene>
<protein>
    <submittedName>
        <fullName evidence="3">HigA family addiction module antidote protein</fullName>
    </submittedName>
</protein>
<evidence type="ECO:0000313" key="3">
    <source>
        <dbReference type="EMBL" id="NGX95754.1"/>
    </source>
</evidence>
<dbReference type="NCBIfam" id="TIGR02607">
    <property type="entry name" value="antidote_HigA"/>
    <property type="match status" value="1"/>
</dbReference>
<dbReference type="InterPro" id="IPR010982">
    <property type="entry name" value="Lambda_DNA-bd_dom_sf"/>
</dbReference>
<dbReference type="PROSITE" id="PS50943">
    <property type="entry name" value="HTH_CROC1"/>
    <property type="match status" value="1"/>
</dbReference>
<reference evidence="3" key="1">
    <citation type="submission" date="2020-02" db="EMBL/GenBank/DDBJ databases">
        <title>Draft genome sequence of Candidatus Afipia apatlaquensis IBT-C3, a potential strain for decolorization of textile dyes.</title>
        <authorList>
            <person name="Sanchez-Reyes A."/>
            <person name="Breton-Deval L."/>
            <person name="Mangelson H."/>
            <person name="Sanchez-Flores A."/>
        </authorList>
    </citation>
    <scope>NUCLEOTIDE SEQUENCE [LARGE SCALE GENOMIC DNA]</scope>
    <source>
        <strain evidence="3">IBT-C3</strain>
    </source>
</reference>
<dbReference type="GO" id="GO:0003677">
    <property type="term" value="F:DNA binding"/>
    <property type="evidence" value="ECO:0007669"/>
    <property type="project" value="UniProtKB-KW"/>
</dbReference>
<comment type="caution">
    <text evidence="3">The sequence shown here is derived from an EMBL/GenBank/DDBJ whole genome shotgun (WGS) entry which is preliminary data.</text>
</comment>
<name>A0A7C9VMD2_9BRAD</name>
<dbReference type="EMBL" id="JAAMRR010000576">
    <property type="protein sequence ID" value="NGX95754.1"/>
    <property type="molecule type" value="Genomic_DNA"/>
</dbReference>
<accession>A0A7C9VMD2</accession>
<dbReference type="Pfam" id="PF01381">
    <property type="entry name" value="HTH_3"/>
    <property type="match status" value="1"/>
</dbReference>
<dbReference type="Gene3D" id="1.10.260.40">
    <property type="entry name" value="lambda repressor-like DNA-binding domains"/>
    <property type="match status" value="1"/>
</dbReference>
<dbReference type="SUPFAM" id="SSF47413">
    <property type="entry name" value="lambda repressor-like DNA-binding domains"/>
    <property type="match status" value="1"/>
</dbReference>